<organism evidence="10 11">
    <name type="scientific">Rhynocoris fuscipes</name>
    <dbReference type="NCBI Taxonomy" id="488301"/>
    <lineage>
        <taxon>Eukaryota</taxon>
        <taxon>Metazoa</taxon>
        <taxon>Ecdysozoa</taxon>
        <taxon>Arthropoda</taxon>
        <taxon>Hexapoda</taxon>
        <taxon>Insecta</taxon>
        <taxon>Pterygota</taxon>
        <taxon>Neoptera</taxon>
        <taxon>Paraneoptera</taxon>
        <taxon>Hemiptera</taxon>
        <taxon>Heteroptera</taxon>
        <taxon>Panheteroptera</taxon>
        <taxon>Cimicomorpha</taxon>
        <taxon>Reduviidae</taxon>
        <taxon>Harpactorinae</taxon>
        <taxon>Harpactorini</taxon>
        <taxon>Rhynocoris</taxon>
    </lineage>
</organism>
<dbReference type="GO" id="GO:0007165">
    <property type="term" value="P:signal transduction"/>
    <property type="evidence" value="ECO:0007669"/>
    <property type="project" value="UniProtKB-KW"/>
</dbReference>
<dbReference type="InterPro" id="IPR004117">
    <property type="entry name" value="7tm6_olfct_rcpt"/>
</dbReference>
<keyword evidence="3 9" id="KW-0812">Transmembrane</keyword>
<dbReference type="GO" id="GO:0016020">
    <property type="term" value="C:membrane"/>
    <property type="evidence" value="ECO:0007669"/>
    <property type="project" value="UniProtKB-SubCell"/>
</dbReference>
<evidence type="ECO:0000256" key="2">
    <source>
        <dbReference type="ARBA" id="ARBA00022606"/>
    </source>
</evidence>
<evidence type="ECO:0000256" key="5">
    <source>
        <dbReference type="ARBA" id="ARBA00022989"/>
    </source>
</evidence>
<sequence length="295" mass="33901">MFYSIKFNFVELAVGSREIQDIVGTLSTFVTIACGTLRAIRFFTRKKVIINLLNRLEAIRLKMLSDEESKRYVIDAENIGRKILTLIFISLNGFPIPALLWVTFCNFLHNFEEKLLIHKVWIPWDPDNVWKNILANMFQALMSVPCLAFFVGVHCVDISFTLYVSAYIKTLQNKLINKGIKNEEIYEQHNVIIQLIMDHNELLSGIKYLEAQTSPLMPCGFGYIFIRAINKNEITKAIDFYFRAMLGFLPPIISCCSGQFIITQKVGIRPINKVRLNEKFSRFALDIAVSTLNEA</sequence>
<evidence type="ECO:0008006" key="12">
    <source>
        <dbReference type="Google" id="ProtNLM"/>
    </source>
</evidence>
<protein>
    <recommendedName>
        <fullName evidence="12">Odorant receptor</fullName>
    </recommendedName>
</protein>
<gene>
    <name evidence="10" type="ORF">O3M35_002574</name>
</gene>
<dbReference type="GO" id="GO:0005549">
    <property type="term" value="F:odorant binding"/>
    <property type="evidence" value="ECO:0007669"/>
    <property type="project" value="InterPro"/>
</dbReference>
<keyword evidence="2" id="KW-0716">Sensory transduction</keyword>
<feature type="transmembrane region" description="Helical" evidence="9">
    <location>
        <begin position="147"/>
        <end position="168"/>
    </location>
</feature>
<keyword evidence="4" id="KW-0552">Olfaction</keyword>
<evidence type="ECO:0000256" key="9">
    <source>
        <dbReference type="SAM" id="Phobius"/>
    </source>
</evidence>
<reference evidence="10 11" key="1">
    <citation type="submission" date="2022-12" db="EMBL/GenBank/DDBJ databases">
        <title>Chromosome-level genome assembly of true bugs.</title>
        <authorList>
            <person name="Ma L."/>
            <person name="Li H."/>
        </authorList>
    </citation>
    <scope>NUCLEOTIDE SEQUENCE [LARGE SCALE GENOMIC DNA]</scope>
    <source>
        <strain evidence="10">Lab_2022b</strain>
    </source>
</reference>
<evidence type="ECO:0000256" key="7">
    <source>
        <dbReference type="ARBA" id="ARBA00023170"/>
    </source>
</evidence>
<accession>A0AAW1CP99</accession>
<dbReference type="Pfam" id="PF02949">
    <property type="entry name" value="7tm_6"/>
    <property type="match status" value="1"/>
</dbReference>
<dbReference type="PROSITE" id="PS51257">
    <property type="entry name" value="PROKAR_LIPOPROTEIN"/>
    <property type="match status" value="1"/>
</dbReference>
<evidence type="ECO:0000256" key="8">
    <source>
        <dbReference type="ARBA" id="ARBA00023224"/>
    </source>
</evidence>
<dbReference type="EMBL" id="JAPXFL010000011">
    <property type="protein sequence ID" value="KAK9499553.1"/>
    <property type="molecule type" value="Genomic_DNA"/>
</dbReference>
<evidence type="ECO:0000256" key="3">
    <source>
        <dbReference type="ARBA" id="ARBA00022692"/>
    </source>
</evidence>
<feature type="transmembrane region" description="Helical" evidence="9">
    <location>
        <begin position="83"/>
        <end position="104"/>
    </location>
</feature>
<keyword evidence="11" id="KW-1185">Reference proteome</keyword>
<dbReference type="Proteomes" id="UP001461498">
    <property type="component" value="Unassembled WGS sequence"/>
</dbReference>
<dbReference type="AlphaFoldDB" id="A0AAW1CP99"/>
<evidence type="ECO:0000256" key="4">
    <source>
        <dbReference type="ARBA" id="ARBA00022725"/>
    </source>
</evidence>
<evidence type="ECO:0000256" key="6">
    <source>
        <dbReference type="ARBA" id="ARBA00023136"/>
    </source>
</evidence>
<keyword evidence="6 9" id="KW-0472">Membrane</keyword>
<dbReference type="GO" id="GO:0004984">
    <property type="term" value="F:olfactory receptor activity"/>
    <property type="evidence" value="ECO:0007669"/>
    <property type="project" value="InterPro"/>
</dbReference>
<keyword evidence="5 9" id="KW-1133">Transmembrane helix</keyword>
<evidence type="ECO:0000256" key="1">
    <source>
        <dbReference type="ARBA" id="ARBA00004141"/>
    </source>
</evidence>
<comment type="subcellular location">
    <subcellularLocation>
        <location evidence="1">Membrane</location>
        <topology evidence="1">Multi-pass membrane protein</topology>
    </subcellularLocation>
</comment>
<evidence type="ECO:0000313" key="11">
    <source>
        <dbReference type="Proteomes" id="UP001461498"/>
    </source>
</evidence>
<feature type="transmembrane region" description="Helical" evidence="9">
    <location>
        <begin position="22"/>
        <end position="40"/>
    </location>
</feature>
<name>A0AAW1CP99_9HEMI</name>
<keyword evidence="8" id="KW-0807">Transducer</keyword>
<proteinExistence type="predicted"/>
<evidence type="ECO:0000313" key="10">
    <source>
        <dbReference type="EMBL" id="KAK9499553.1"/>
    </source>
</evidence>
<comment type="caution">
    <text evidence="10">The sequence shown here is derived from an EMBL/GenBank/DDBJ whole genome shotgun (WGS) entry which is preliminary data.</text>
</comment>
<keyword evidence="7" id="KW-0675">Receptor</keyword>